<dbReference type="KEGG" id="snan:I6N98_08715"/>
<dbReference type="Gene3D" id="3.10.540.10">
    <property type="entry name" value="duf1285 like domain"/>
    <property type="match status" value="1"/>
</dbReference>
<dbReference type="InterPro" id="IPR048341">
    <property type="entry name" value="DUF1285_N"/>
</dbReference>
<dbReference type="InterPro" id="IPR010707">
    <property type="entry name" value="DUF1285"/>
</dbReference>
<dbReference type="Proteomes" id="UP000596063">
    <property type="component" value="Chromosome"/>
</dbReference>
<feature type="domain" description="DUF1285" evidence="2">
    <location>
        <begin position="88"/>
        <end position="174"/>
    </location>
</feature>
<dbReference type="PIRSF" id="PIRSF029557">
    <property type="entry name" value="UCP029557"/>
    <property type="match status" value="1"/>
</dbReference>
<dbReference type="Pfam" id="PF06938">
    <property type="entry name" value="DUF1285_N"/>
    <property type="match status" value="1"/>
</dbReference>
<proteinExistence type="predicted"/>
<gene>
    <name evidence="3" type="ORF">I6N98_08715</name>
</gene>
<sequence length="177" mass="20274">MASLEHLETLLADQRGRPPIEKWHPEFSGDIDIVIRRDGSWWHEGGEIRRFELVKLFASILRRESDGEYYLVTPVEKWRITVEDLPLSIVDVECASDHSRIAVKTNVEEWLELGASHPLTVHYQPGSDEPQPSVRVRHGVDARVNRSCFYRMVEMGEQEQDQLILTAGGETFVLGPI</sequence>
<dbReference type="Gene3D" id="2.30.270.10">
    <property type="entry name" value="duf1285 protein"/>
    <property type="match status" value="1"/>
</dbReference>
<reference evidence="3 4" key="1">
    <citation type="submission" date="2020-12" db="EMBL/GenBank/DDBJ databases">
        <authorList>
            <person name="Shan Y."/>
        </authorList>
    </citation>
    <scope>NUCLEOTIDE SEQUENCE [LARGE SCALE GENOMIC DNA]</scope>
    <source>
        <strain evidence="4">csc3.9</strain>
    </source>
</reference>
<dbReference type="InterPro" id="IPR023361">
    <property type="entry name" value="DUF1285_beta_roll_sf"/>
</dbReference>
<feature type="domain" description="DUF1285" evidence="1">
    <location>
        <begin position="18"/>
        <end position="84"/>
    </location>
</feature>
<name>A0A7T4URM9_9GAMM</name>
<dbReference type="RefSeq" id="WP_198571380.1">
    <property type="nucleotide sequence ID" value="NZ_CP066167.1"/>
</dbReference>
<dbReference type="AlphaFoldDB" id="A0A7T4URM9"/>
<evidence type="ECO:0000259" key="1">
    <source>
        <dbReference type="Pfam" id="PF06938"/>
    </source>
</evidence>
<protein>
    <submittedName>
        <fullName evidence="3">DUF1285 domain-containing protein</fullName>
    </submittedName>
</protein>
<evidence type="ECO:0000259" key="2">
    <source>
        <dbReference type="Pfam" id="PF21028"/>
    </source>
</evidence>
<organism evidence="3 4">
    <name type="scientific">Spongiibacter nanhainus</name>
    <dbReference type="NCBI Taxonomy" id="2794344"/>
    <lineage>
        <taxon>Bacteria</taxon>
        <taxon>Pseudomonadati</taxon>
        <taxon>Pseudomonadota</taxon>
        <taxon>Gammaproteobacteria</taxon>
        <taxon>Cellvibrionales</taxon>
        <taxon>Spongiibacteraceae</taxon>
        <taxon>Spongiibacter</taxon>
    </lineage>
</organism>
<dbReference type="InterPro" id="IPR048342">
    <property type="entry name" value="DUF1285_C"/>
</dbReference>
<dbReference type="Pfam" id="PF21028">
    <property type="entry name" value="DUF1285_C"/>
    <property type="match status" value="1"/>
</dbReference>
<keyword evidence="4" id="KW-1185">Reference proteome</keyword>
<evidence type="ECO:0000313" key="4">
    <source>
        <dbReference type="Proteomes" id="UP000596063"/>
    </source>
</evidence>
<dbReference type="EMBL" id="CP066167">
    <property type="protein sequence ID" value="QQD19896.1"/>
    <property type="molecule type" value="Genomic_DNA"/>
</dbReference>
<evidence type="ECO:0000313" key="3">
    <source>
        <dbReference type="EMBL" id="QQD19896.1"/>
    </source>
</evidence>
<accession>A0A7T4URM9</accession>